<proteinExistence type="predicted"/>
<dbReference type="STRING" id="65357.A0A024G7X1"/>
<evidence type="ECO:0000313" key="5">
    <source>
        <dbReference type="EMBL" id="CCI42843.1"/>
    </source>
</evidence>
<dbReference type="GO" id="GO:0005737">
    <property type="term" value="C:cytoplasm"/>
    <property type="evidence" value="ECO:0007669"/>
    <property type="project" value="TreeGrafter"/>
</dbReference>
<protein>
    <recommendedName>
        <fullName evidence="7">Rho-GAP domain-containing protein</fullName>
    </recommendedName>
</protein>
<evidence type="ECO:0000259" key="4">
    <source>
        <dbReference type="PROSITE" id="PS50238"/>
    </source>
</evidence>
<organism evidence="5 6">
    <name type="scientific">Albugo candida</name>
    <dbReference type="NCBI Taxonomy" id="65357"/>
    <lineage>
        <taxon>Eukaryota</taxon>
        <taxon>Sar</taxon>
        <taxon>Stramenopiles</taxon>
        <taxon>Oomycota</taxon>
        <taxon>Peronosporomycetes</taxon>
        <taxon>Albuginales</taxon>
        <taxon>Albuginaceae</taxon>
        <taxon>Albugo</taxon>
    </lineage>
</organism>
<dbReference type="EMBL" id="CAIX01000040">
    <property type="protein sequence ID" value="CCI42843.1"/>
    <property type="molecule type" value="Genomic_DNA"/>
</dbReference>
<dbReference type="SUPFAM" id="SSF48350">
    <property type="entry name" value="GTPase activation domain, GAP"/>
    <property type="match status" value="1"/>
</dbReference>
<feature type="domain" description="Rho-GAP" evidence="4">
    <location>
        <begin position="428"/>
        <end position="625"/>
    </location>
</feature>
<feature type="compositionally biased region" description="Basic and acidic residues" evidence="2">
    <location>
        <begin position="68"/>
        <end position="82"/>
    </location>
</feature>
<keyword evidence="1" id="KW-0343">GTPase activation</keyword>
<dbReference type="GO" id="GO:0005096">
    <property type="term" value="F:GTPase activator activity"/>
    <property type="evidence" value="ECO:0007669"/>
    <property type="project" value="UniProtKB-KW"/>
</dbReference>
<gene>
    <name evidence="5" type="ORF">BN9_036270</name>
</gene>
<dbReference type="PROSITE" id="PS50238">
    <property type="entry name" value="RHOGAP"/>
    <property type="match status" value="1"/>
</dbReference>
<evidence type="ECO:0000256" key="1">
    <source>
        <dbReference type="ARBA" id="ARBA00022468"/>
    </source>
</evidence>
<dbReference type="Proteomes" id="UP000053237">
    <property type="component" value="Unassembled WGS sequence"/>
</dbReference>
<name>A0A024G7X1_9STRA</name>
<dbReference type="Gene3D" id="2.30.29.30">
    <property type="entry name" value="Pleckstrin-homology domain (PH domain)/Phosphotyrosine-binding domain (PTB)"/>
    <property type="match status" value="1"/>
</dbReference>
<dbReference type="CDD" id="cd00159">
    <property type="entry name" value="RhoGAP"/>
    <property type="match status" value="1"/>
</dbReference>
<sequence>MKRFFGHQTLNDEDARIGDLQSDDSEGSEDIDKVQQIPSSSPISSIGSIHSSIEASLSSQETTFPATRLHDTKQIRIKHDSSSHSSSTTSKKWYADSDDEKEDESQSSSSCEPKAAFETSDSNRTMYASRAKKQERKMSNDENITRAAIALRSVTRETKTTAHARRILSKTNDILLQEKETVGDIYDDKSSLHRKDTPAFRKHVDTEIPITKSRDVARHVVDTWQNSNLKSIGKMNSVNSPKAIFGSFRGITGQNKTLGAFAGKSENGVVLEGWLRQKQRRGVKGLKKWNSRYYVVYAETNEIRYYADLVASAWGSIPLNEIGSISARLIQNVEKLSHPKYKGCRFDIKCRNSWGTHYADDYVSHDSSSSLPGIRPYENGDTIGDSTKSSTRVYSLIADSPQTASLWVSMIASLILPSPGSPKGEVRDHISNRVGDKSAPDDAVPWLVKCAVDYIYKSTPGIETPLFYEENADTDKLEICMNLLQVPNEEKPGNIEIDKLLNVVTAGAIVKMWLEKMEQPIVPFALYPEFEMIAIEAKENPADAIGSLKTLREKLPAKNRASLICLLFHLNDISAYASKNKMDASYLAKLFSKFIVRPQKPTQSDNTEAIHWLLSDIITQIDDYIDGKETG</sequence>
<evidence type="ECO:0000256" key="2">
    <source>
        <dbReference type="SAM" id="MobiDB-lite"/>
    </source>
</evidence>
<feature type="compositionally biased region" description="Low complexity" evidence="2">
    <location>
        <begin position="37"/>
        <end position="59"/>
    </location>
</feature>
<keyword evidence="6" id="KW-1185">Reference proteome</keyword>
<dbReference type="PANTHER" id="PTHR23176:SF0">
    <property type="entry name" value="RHO GTPASE ACTIVATING PROTEIN AT 19D, ISOFORM D"/>
    <property type="match status" value="1"/>
</dbReference>
<dbReference type="InterPro" id="IPR000198">
    <property type="entry name" value="RhoGAP_dom"/>
</dbReference>
<comment type="caution">
    <text evidence="5">The sequence shown here is derived from an EMBL/GenBank/DDBJ whole genome shotgun (WGS) entry which is preliminary data.</text>
</comment>
<dbReference type="PANTHER" id="PTHR23176">
    <property type="entry name" value="RHO/RAC/CDC GTPASE-ACTIVATING PROTEIN"/>
    <property type="match status" value="1"/>
</dbReference>
<dbReference type="Pfam" id="PF00620">
    <property type="entry name" value="RhoGAP"/>
    <property type="match status" value="1"/>
</dbReference>
<evidence type="ECO:0000313" key="6">
    <source>
        <dbReference type="Proteomes" id="UP000053237"/>
    </source>
</evidence>
<evidence type="ECO:0000259" key="3">
    <source>
        <dbReference type="PROSITE" id="PS50003"/>
    </source>
</evidence>
<dbReference type="InterPro" id="IPR011993">
    <property type="entry name" value="PH-like_dom_sf"/>
</dbReference>
<dbReference type="SMART" id="SM00233">
    <property type="entry name" value="PH"/>
    <property type="match status" value="1"/>
</dbReference>
<dbReference type="InterPro" id="IPR001849">
    <property type="entry name" value="PH_domain"/>
</dbReference>
<feature type="compositionally biased region" description="Acidic residues" evidence="2">
    <location>
        <begin position="96"/>
        <end position="105"/>
    </location>
</feature>
<dbReference type="SMART" id="SM00324">
    <property type="entry name" value="RhoGAP"/>
    <property type="match status" value="1"/>
</dbReference>
<dbReference type="Gene3D" id="1.10.555.10">
    <property type="entry name" value="Rho GTPase activation protein"/>
    <property type="match status" value="1"/>
</dbReference>
<accession>A0A024G7X1</accession>
<dbReference type="GO" id="GO:0007165">
    <property type="term" value="P:signal transduction"/>
    <property type="evidence" value="ECO:0007669"/>
    <property type="project" value="InterPro"/>
</dbReference>
<evidence type="ECO:0008006" key="7">
    <source>
        <dbReference type="Google" id="ProtNLM"/>
    </source>
</evidence>
<feature type="region of interest" description="Disordered" evidence="2">
    <location>
        <begin position="1"/>
        <end position="139"/>
    </location>
</feature>
<reference evidence="5 6" key="1">
    <citation type="submission" date="2012-05" db="EMBL/GenBank/DDBJ databases">
        <title>Recombination and specialization in a pathogen metapopulation.</title>
        <authorList>
            <person name="Gardiner A."/>
            <person name="Kemen E."/>
            <person name="Schultz-Larsen T."/>
            <person name="MacLean D."/>
            <person name="Van Oosterhout C."/>
            <person name="Jones J.D.G."/>
        </authorList>
    </citation>
    <scope>NUCLEOTIDE SEQUENCE [LARGE SCALE GENOMIC DNA]</scope>
    <source>
        <strain evidence="5 6">Ac Nc2</strain>
    </source>
</reference>
<dbReference type="PROSITE" id="PS50003">
    <property type="entry name" value="PH_DOMAIN"/>
    <property type="match status" value="1"/>
</dbReference>
<dbReference type="OrthoDB" id="79452at2759"/>
<dbReference type="InParanoid" id="A0A024G7X1"/>
<dbReference type="AlphaFoldDB" id="A0A024G7X1"/>
<dbReference type="SUPFAM" id="SSF50729">
    <property type="entry name" value="PH domain-like"/>
    <property type="match status" value="1"/>
</dbReference>
<dbReference type="InterPro" id="IPR050729">
    <property type="entry name" value="Rho-GAP"/>
</dbReference>
<dbReference type="InterPro" id="IPR008936">
    <property type="entry name" value="Rho_GTPase_activation_prot"/>
</dbReference>
<feature type="domain" description="PH" evidence="3">
    <location>
        <begin position="268"/>
        <end position="416"/>
    </location>
</feature>